<keyword evidence="3" id="KW-0645">Protease</keyword>
<dbReference type="Pfam" id="PF05569">
    <property type="entry name" value="Peptidase_M56"/>
    <property type="match status" value="1"/>
</dbReference>
<dbReference type="Gene3D" id="3.30.2010.10">
    <property type="entry name" value="Metalloproteases ('zincins'), catalytic domain"/>
    <property type="match status" value="1"/>
</dbReference>
<name>A0ABT9XTS8_9BACI</name>
<dbReference type="PANTHER" id="PTHR34978:SF3">
    <property type="entry name" value="SLR0241 PROTEIN"/>
    <property type="match status" value="1"/>
</dbReference>
<keyword evidence="1" id="KW-1133">Transmembrane helix</keyword>
<reference evidence="3 4" key="1">
    <citation type="submission" date="2023-07" db="EMBL/GenBank/DDBJ databases">
        <title>Genomic Encyclopedia of Type Strains, Phase IV (KMG-IV): sequencing the most valuable type-strain genomes for metagenomic binning, comparative biology and taxonomic classification.</title>
        <authorList>
            <person name="Goeker M."/>
        </authorList>
    </citation>
    <scope>NUCLEOTIDE SEQUENCE [LARGE SCALE GENOMIC DNA]</scope>
    <source>
        <strain evidence="3 4">DSM 27594</strain>
    </source>
</reference>
<dbReference type="InterPro" id="IPR008756">
    <property type="entry name" value="Peptidase_M56"/>
</dbReference>
<dbReference type="EMBL" id="JAUSTW010000003">
    <property type="protein sequence ID" value="MDQ0198962.1"/>
    <property type="molecule type" value="Genomic_DNA"/>
</dbReference>
<comment type="caution">
    <text evidence="3">The sequence shown here is derived from an EMBL/GenBank/DDBJ whole genome shotgun (WGS) entry which is preliminary data.</text>
</comment>
<feature type="transmembrane region" description="Helical" evidence="1">
    <location>
        <begin position="57"/>
        <end position="76"/>
    </location>
</feature>
<keyword evidence="3" id="KW-0378">Hydrolase</keyword>
<dbReference type="PANTHER" id="PTHR34978">
    <property type="entry name" value="POSSIBLE SENSOR-TRANSDUCER PROTEIN BLAR"/>
    <property type="match status" value="1"/>
</dbReference>
<feature type="transmembrane region" description="Helical" evidence="1">
    <location>
        <begin position="265"/>
        <end position="282"/>
    </location>
</feature>
<dbReference type="GO" id="GO:0008233">
    <property type="term" value="F:peptidase activity"/>
    <property type="evidence" value="ECO:0007669"/>
    <property type="project" value="UniProtKB-KW"/>
</dbReference>
<keyword evidence="1" id="KW-0472">Membrane</keyword>
<dbReference type="CDD" id="cd07326">
    <property type="entry name" value="M56_BlaR1_MecR1_like"/>
    <property type="match status" value="1"/>
</dbReference>
<dbReference type="Proteomes" id="UP001224122">
    <property type="component" value="Unassembled WGS sequence"/>
</dbReference>
<gene>
    <name evidence="3" type="ORF">J2S10_002120</name>
</gene>
<dbReference type="InterPro" id="IPR052173">
    <property type="entry name" value="Beta-lactam_resp_regulator"/>
</dbReference>
<feature type="domain" description="Peptidase M56" evidence="2">
    <location>
        <begin position="65"/>
        <end position="244"/>
    </location>
</feature>
<accession>A0ABT9XTS8</accession>
<evidence type="ECO:0000259" key="2">
    <source>
        <dbReference type="Pfam" id="PF05569"/>
    </source>
</evidence>
<dbReference type="RefSeq" id="WP_307407382.1">
    <property type="nucleotide sequence ID" value="NZ_JAUSTW010000003.1"/>
</dbReference>
<dbReference type="GO" id="GO:0006508">
    <property type="term" value="P:proteolysis"/>
    <property type="evidence" value="ECO:0007669"/>
    <property type="project" value="UniProtKB-KW"/>
</dbReference>
<keyword evidence="1" id="KW-0812">Transmembrane</keyword>
<sequence>MLWRNKSFFVLGVGLCFGMVLCIQLGLYLANILFGPTFFDNIFQFCIRIFKKGTVEYYVVLLLVNTYVVFSILVLCKKIIQQVVNTNRLKKKIGHLTNREKTIEMNQRFNRSGRDIIVINSNELIALTFGLRNPFILLSTNLIKMLDKTELEAVIYHETAHQKYHDTLKIFVLKMIYEVMWYIPLTKWAYKNFKIIIELVADEYAITRMGSELGLGSALLKLINTHLDYKTNSLLVPFADGTIDYRLKQLIEPYYTLPFKLQIKSIIISVNVMILSIILMIIV</sequence>
<proteinExistence type="predicted"/>
<evidence type="ECO:0000256" key="1">
    <source>
        <dbReference type="SAM" id="Phobius"/>
    </source>
</evidence>
<evidence type="ECO:0000313" key="3">
    <source>
        <dbReference type="EMBL" id="MDQ0198962.1"/>
    </source>
</evidence>
<feature type="transmembrane region" description="Helical" evidence="1">
    <location>
        <begin position="7"/>
        <end position="30"/>
    </location>
</feature>
<organism evidence="3 4">
    <name type="scientific">Neobacillus ginsengisoli</name>
    <dbReference type="NCBI Taxonomy" id="904295"/>
    <lineage>
        <taxon>Bacteria</taxon>
        <taxon>Bacillati</taxon>
        <taxon>Bacillota</taxon>
        <taxon>Bacilli</taxon>
        <taxon>Bacillales</taxon>
        <taxon>Bacillaceae</taxon>
        <taxon>Neobacillus</taxon>
    </lineage>
</organism>
<evidence type="ECO:0000313" key="4">
    <source>
        <dbReference type="Proteomes" id="UP001224122"/>
    </source>
</evidence>
<protein>
    <submittedName>
        <fullName evidence="3">Zn-dependent protease with chaperone function</fullName>
    </submittedName>
</protein>
<keyword evidence="4" id="KW-1185">Reference proteome</keyword>